<dbReference type="OMA" id="QIWCRSA"/>
<dbReference type="AlphaFoldDB" id="Q5B0J0"/>
<dbReference type="InterPro" id="IPR011057">
    <property type="entry name" value="Mss4-like_sf"/>
</dbReference>
<evidence type="ECO:0000256" key="2">
    <source>
        <dbReference type="ARBA" id="ARBA00022723"/>
    </source>
</evidence>
<name>Q5B0J0_EMENI</name>
<protein>
    <submittedName>
        <fullName evidence="6">DUF636 domain protein (AFU_orthologue AFUA_1G03180)</fullName>
    </submittedName>
</protein>
<dbReference type="Gene3D" id="3.90.1590.10">
    <property type="entry name" value="glutathione-dependent formaldehyde- activating enzyme (gfa)"/>
    <property type="match status" value="1"/>
</dbReference>
<keyword evidence="3" id="KW-0862">Zinc</keyword>
<dbReference type="eggNOG" id="ENOG502S5AR">
    <property type="taxonomic scope" value="Eukaryota"/>
</dbReference>
<dbReference type="InterPro" id="IPR006913">
    <property type="entry name" value="CENP-V/GFA"/>
</dbReference>
<keyword evidence="2" id="KW-0479">Metal-binding</keyword>
<proteinExistence type="inferred from homology"/>
<evidence type="ECO:0000256" key="4">
    <source>
        <dbReference type="ARBA" id="ARBA00023239"/>
    </source>
</evidence>
<dbReference type="GO" id="GO:0016846">
    <property type="term" value="F:carbon-sulfur lyase activity"/>
    <property type="evidence" value="ECO:0007669"/>
    <property type="project" value="InterPro"/>
</dbReference>
<evidence type="ECO:0000256" key="3">
    <source>
        <dbReference type="ARBA" id="ARBA00022833"/>
    </source>
</evidence>
<evidence type="ECO:0000313" key="7">
    <source>
        <dbReference type="Proteomes" id="UP000000560"/>
    </source>
</evidence>
<dbReference type="PANTHER" id="PTHR33337:SF30">
    <property type="entry name" value="DUF636 DOMAIN PROTEIN (AFU_ORTHOLOGUE AFUA_1G03180)"/>
    <property type="match status" value="1"/>
</dbReference>
<dbReference type="RefSeq" id="XP_663544.1">
    <property type="nucleotide sequence ID" value="XM_658452.1"/>
</dbReference>
<reference evidence="7" key="2">
    <citation type="journal article" date="2009" name="Fungal Genet. Biol.">
        <title>The 2008 update of the Aspergillus nidulans genome annotation: a community effort.</title>
        <authorList>
            <person name="Wortman J.R."/>
            <person name="Gilsenan J.M."/>
            <person name="Joardar V."/>
            <person name="Deegan J."/>
            <person name="Clutterbuck J."/>
            <person name="Andersen M.R."/>
            <person name="Archer D."/>
            <person name="Bencina M."/>
            <person name="Braus G."/>
            <person name="Coutinho P."/>
            <person name="von Dohren H."/>
            <person name="Doonan J."/>
            <person name="Driessen A.J."/>
            <person name="Durek P."/>
            <person name="Espeso E."/>
            <person name="Fekete E."/>
            <person name="Flipphi M."/>
            <person name="Estrada C.G."/>
            <person name="Geysens S."/>
            <person name="Goldman G."/>
            <person name="de Groot P.W."/>
            <person name="Hansen K."/>
            <person name="Harris S.D."/>
            <person name="Heinekamp T."/>
            <person name="Helmstaedt K."/>
            <person name="Henrissat B."/>
            <person name="Hofmann G."/>
            <person name="Homan T."/>
            <person name="Horio T."/>
            <person name="Horiuchi H."/>
            <person name="James S."/>
            <person name="Jones M."/>
            <person name="Karaffa L."/>
            <person name="Karanyi Z."/>
            <person name="Kato M."/>
            <person name="Keller N."/>
            <person name="Kelly D.E."/>
            <person name="Kiel J.A."/>
            <person name="Kim J.M."/>
            <person name="van der Klei I.J."/>
            <person name="Klis F.M."/>
            <person name="Kovalchuk A."/>
            <person name="Krasevec N."/>
            <person name="Kubicek C.P."/>
            <person name="Liu B."/>
            <person name="Maccabe A."/>
            <person name="Meyer V."/>
            <person name="Mirabito P."/>
            <person name="Miskei M."/>
            <person name="Mos M."/>
            <person name="Mullins J."/>
            <person name="Nelson D.R."/>
            <person name="Nielsen J."/>
            <person name="Oakley B.R."/>
            <person name="Osmani S.A."/>
            <person name="Pakula T."/>
            <person name="Paszewski A."/>
            <person name="Paulsen I."/>
            <person name="Pilsyk S."/>
            <person name="Pocsi I."/>
            <person name="Punt P.J."/>
            <person name="Ram A.F."/>
            <person name="Ren Q."/>
            <person name="Robellet X."/>
            <person name="Robson G."/>
            <person name="Seiboth B."/>
            <person name="van Solingen P."/>
            <person name="Specht T."/>
            <person name="Sun J."/>
            <person name="Taheri-Talesh N."/>
            <person name="Takeshita N."/>
            <person name="Ussery D."/>
            <person name="vanKuyk P.A."/>
            <person name="Visser H."/>
            <person name="van de Vondervoort P.J."/>
            <person name="de Vries R.P."/>
            <person name="Walton J."/>
            <person name="Xiang X."/>
            <person name="Xiong Y."/>
            <person name="Zeng A.P."/>
            <person name="Brandt B.W."/>
            <person name="Cornell M.J."/>
            <person name="van den Hondel C.A."/>
            <person name="Visser J."/>
            <person name="Oliver S.G."/>
            <person name="Turner G."/>
        </authorList>
    </citation>
    <scope>GENOME REANNOTATION</scope>
    <source>
        <strain evidence="7">FGSC A4 / ATCC 38163 / CBS 112.46 / NRRL 194 / M139</strain>
    </source>
</reference>
<keyword evidence="4" id="KW-0456">Lyase</keyword>
<keyword evidence="7" id="KW-1185">Reference proteome</keyword>
<dbReference type="SUPFAM" id="SSF51316">
    <property type="entry name" value="Mss4-like"/>
    <property type="match status" value="1"/>
</dbReference>
<reference evidence="7" key="1">
    <citation type="journal article" date="2005" name="Nature">
        <title>Sequencing of Aspergillus nidulans and comparative analysis with A. fumigatus and A. oryzae.</title>
        <authorList>
            <person name="Galagan J.E."/>
            <person name="Calvo S.E."/>
            <person name="Cuomo C."/>
            <person name="Ma L.J."/>
            <person name="Wortman J.R."/>
            <person name="Batzoglou S."/>
            <person name="Lee S.I."/>
            <person name="Basturkmen M."/>
            <person name="Spevak C.C."/>
            <person name="Clutterbuck J."/>
            <person name="Kapitonov V."/>
            <person name="Jurka J."/>
            <person name="Scazzocchio C."/>
            <person name="Farman M."/>
            <person name="Butler J."/>
            <person name="Purcell S."/>
            <person name="Harris S."/>
            <person name="Braus G.H."/>
            <person name="Draht O."/>
            <person name="Busch S."/>
            <person name="D'Enfert C."/>
            <person name="Bouchier C."/>
            <person name="Goldman G.H."/>
            <person name="Bell-Pedersen D."/>
            <person name="Griffiths-Jones S."/>
            <person name="Doonan J.H."/>
            <person name="Yu J."/>
            <person name="Vienken K."/>
            <person name="Pain A."/>
            <person name="Freitag M."/>
            <person name="Selker E.U."/>
            <person name="Archer D.B."/>
            <person name="Penalva M.A."/>
            <person name="Oakley B.R."/>
            <person name="Momany M."/>
            <person name="Tanaka T."/>
            <person name="Kumagai T."/>
            <person name="Asai K."/>
            <person name="Machida M."/>
            <person name="Nierman W.C."/>
            <person name="Denning D.W."/>
            <person name="Caddick M."/>
            <person name="Hynes M."/>
            <person name="Paoletti M."/>
            <person name="Fischer R."/>
            <person name="Miller B."/>
            <person name="Dyer P."/>
            <person name="Sachs M.S."/>
            <person name="Osmani S.A."/>
            <person name="Birren B.W."/>
        </authorList>
    </citation>
    <scope>NUCLEOTIDE SEQUENCE [LARGE SCALE GENOMIC DNA]</scope>
    <source>
        <strain evidence="7">FGSC A4 / ATCC 38163 / CBS 112.46 / NRRL 194 / M139</strain>
    </source>
</reference>
<accession>Q5B0J0</accession>
<dbReference type="HOGENOM" id="CLU_055491_3_6_1"/>
<dbReference type="InParanoid" id="Q5B0J0"/>
<dbReference type="EMBL" id="BN001301">
    <property type="protein sequence ID" value="CBF70524.1"/>
    <property type="molecule type" value="Genomic_DNA"/>
</dbReference>
<dbReference type="PROSITE" id="PS51891">
    <property type="entry name" value="CENP_V_GFA"/>
    <property type="match status" value="1"/>
</dbReference>
<feature type="domain" description="CENP-V/GFA" evidence="5">
    <location>
        <begin position="2"/>
        <end position="120"/>
    </location>
</feature>
<evidence type="ECO:0000259" key="5">
    <source>
        <dbReference type="PROSITE" id="PS51891"/>
    </source>
</evidence>
<dbReference type="OrthoDB" id="406544at2759"/>
<accession>C8V3I0</accession>
<evidence type="ECO:0000313" key="6">
    <source>
        <dbReference type="EMBL" id="CBF70524.1"/>
    </source>
</evidence>
<dbReference type="GeneID" id="2870829"/>
<dbReference type="Proteomes" id="UP000000560">
    <property type="component" value="Chromosome I"/>
</dbReference>
<dbReference type="Pfam" id="PF04828">
    <property type="entry name" value="GFA"/>
    <property type="match status" value="1"/>
</dbReference>
<gene>
    <name evidence="6" type="ORF">ANIA_05940</name>
</gene>
<organism evidence="6 7">
    <name type="scientific">Emericella nidulans (strain FGSC A4 / ATCC 38163 / CBS 112.46 / NRRL 194 / M139)</name>
    <name type="common">Aspergillus nidulans</name>
    <dbReference type="NCBI Taxonomy" id="227321"/>
    <lineage>
        <taxon>Eukaryota</taxon>
        <taxon>Fungi</taxon>
        <taxon>Dikarya</taxon>
        <taxon>Ascomycota</taxon>
        <taxon>Pezizomycotina</taxon>
        <taxon>Eurotiomycetes</taxon>
        <taxon>Eurotiomycetidae</taxon>
        <taxon>Eurotiales</taxon>
        <taxon>Aspergillaceae</taxon>
        <taxon>Aspergillus</taxon>
        <taxon>Aspergillus subgen. Nidulantes</taxon>
    </lineage>
</organism>
<dbReference type="PANTHER" id="PTHR33337">
    <property type="entry name" value="GFA DOMAIN-CONTAINING PROTEIN"/>
    <property type="match status" value="1"/>
</dbReference>
<evidence type="ECO:0000256" key="1">
    <source>
        <dbReference type="ARBA" id="ARBA00005495"/>
    </source>
</evidence>
<comment type="similarity">
    <text evidence="1">Belongs to the Gfa family.</text>
</comment>
<dbReference type="STRING" id="227321.Q5B0J0"/>
<dbReference type="KEGG" id="ani:ANIA_05940"/>
<sequence>MPVGSCFCGKIQLEFTNSPITSGLCYCSDCRKNSGSLFTYSFVFRNADVKITGSPKVVTKRADSGNTVKNHFCDECGTPLYGLRVNPDGSQGESMIVRAGIFDNLSLFNQVKPKAELYVDGRVSWLCPIEGAEQFVGMVPLP</sequence>
<dbReference type="GO" id="GO:0046872">
    <property type="term" value="F:metal ion binding"/>
    <property type="evidence" value="ECO:0007669"/>
    <property type="project" value="UniProtKB-KW"/>
</dbReference>